<dbReference type="GO" id="GO:0043565">
    <property type="term" value="F:sequence-specific DNA binding"/>
    <property type="evidence" value="ECO:0007669"/>
    <property type="project" value="InterPro"/>
</dbReference>
<reference evidence="5" key="1">
    <citation type="submission" date="2021-05" db="EMBL/GenBank/DDBJ databases">
        <title>Novel Bacillus species.</title>
        <authorList>
            <person name="Liu G."/>
        </authorList>
    </citation>
    <scope>NUCLEOTIDE SEQUENCE</scope>
    <source>
        <strain evidence="5">FJAT-50051</strain>
    </source>
</reference>
<evidence type="ECO:0000259" key="4">
    <source>
        <dbReference type="PROSITE" id="PS01124"/>
    </source>
</evidence>
<keyword evidence="2" id="KW-0238">DNA-binding</keyword>
<evidence type="ECO:0000256" key="1">
    <source>
        <dbReference type="ARBA" id="ARBA00023015"/>
    </source>
</evidence>
<dbReference type="Gene3D" id="1.10.10.60">
    <property type="entry name" value="Homeodomain-like"/>
    <property type="match status" value="1"/>
</dbReference>
<evidence type="ECO:0000313" key="5">
    <source>
        <dbReference type="EMBL" id="MBS4182342.1"/>
    </source>
</evidence>
<dbReference type="SMART" id="SM00342">
    <property type="entry name" value="HTH_ARAC"/>
    <property type="match status" value="1"/>
</dbReference>
<dbReference type="SUPFAM" id="SSF51182">
    <property type="entry name" value="RmlC-like cupins"/>
    <property type="match status" value="1"/>
</dbReference>
<evidence type="ECO:0000256" key="3">
    <source>
        <dbReference type="ARBA" id="ARBA00023163"/>
    </source>
</evidence>
<gene>
    <name evidence="5" type="ORF">KHB02_13170</name>
</gene>
<feature type="domain" description="HTH araC/xylS-type" evidence="4">
    <location>
        <begin position="166"/>
        <end position="263"/>
    </location>
</feature>
<dbReference type="PANTHER" id="PTHR11019:SF199">
    <property type="entry name" value="HTH-TYPE TRANSCRIPTIONAL REGULATOR NIMR"/>
    <property type="match status" value="1"/>
</dbReference>
<accession>A0A942SYX4</accession>
<proteinExistence type="predicted"/>
<keyword evidence="1" id="KW-0805">Transcription regulation</keyword>
<dbReference type="PROSITE" id="PS01124">
    <property type="entry name" value="HTH_ARAC_FAMILY_2"/>
    <property type="match status" value="1"/>
</dbReference>
<dbReference type="Pfam" id="PF02311">
    <property type="entry name" value="AraC_binding"/>
    <property type="match status" value="1"/>
</dbReference>
<keyword evidence="3" id="KW-0804">Transcription</keyword>
<dbReference type="InterPro" id="IPR011051">
    <property type="entry name" value="RmlC_Cupin_sf"/>
</dbReference>
<dbReference type="GO" id="GO:0003700">
    <property type="term" value="F:DNA-binding transcription factor activity"/>
    <property type="evidence" value="ECO:0007669"/>
    <property type="project" value="InterPro"/>
</dbReference>
<dbReference type="Gene3D" id="2.60.120.10">
    <property type="entry name" value="Jelly Rolls"/>
    <property type="match status" value="1"/>
</dbReference>
<dbReference type="SUPFAM" id="SSF46689">
    <property type="entry name" value="Homeodomain-like"/>
    <property type="match status" value="1"/>
</dbReference>
<dbReference type="InterPro" id="IPR014710">
    <property type="entry name" value="RmlC-like_jellyroll"/>
</dbReference>
<dbReference type="Pfam" id="PF12833">
    <property type="entry name" value="HTH_18"/>
    <property type="match status" value="1"/>
</dbReference>
<dbReference type="PANTHER" id="PTHR11019">
    <property type="entry name" value="HTH-TYPE TRANSCRIPTIONAL REGULATOR NIMR"/>
    <property type="match status" value="1"/>
</dbReference>
<organism evidence="5">
    <name type="scientific">Neobacillus citreus</name>
    <dbReference type="NCBI Taxonomy" id="2833578"/>
    <lineage>
        <taxon>Bacteria</taxon>
        <taxon>Bacillati</taxon>
        <taxon>Bacillota</taxon>
        <taxon>Bacilli</taxon>
        <taxon>Bacillales</taxon>
        <taxon>Bacillaceae</taxon>
        <taxon>Neobacillus</taxon>
    </lineage>
</organism>
<evidence type="ECO:0000256" key="2">
    <source>
        <dbReference type="ARBA" id="ARBA00023125"/>
    </source>
</evidence>
<name>A0A942SYX4_9BACI</name>
<dbReference type="CDD" id="cd06124">
    <property type="entry name" value="cupin_NimR-like_N"/>
    <property type="match status" value="1"/>
</dbReference>
<sequence length="273" mass="29530">MLDGEHVHCRPMSISGQFLVEEHPDRTEAAFRFAHAETVPPHTHALGQFIHAASGVPSLITDDGTWIAPPNRVTWVPAGVEHRHRAHGVTDMRVVYLPAEAAPRLPSGPAVMAVTPLAREALLALTAPAPRSETARSHLRAVVVDEVASAPEQPLHLPEPRDARLRRVVRLVEEDLSTPVGLGSLAAAVGAGERTLTRLFRDETGMGYRQWRSQLRVQRALVLLAGGGTVTDVAAACGWATTSQCIEQFTQLVGMSPGTYRRQVLAVGDRTSR</sequence>
<dbReference type="InterPro" id="IPR003313">
    <property type="entry name" value="AraC-bd"/>
</dbReference>
<dbReference type="InterPro" id="IPR018060">
    <property type="entry name" value="HTH_AraC"/>
</dbReference>
<dbReference type="InterPro" id="IPR009057">
    <property type="entry name" value="Homeodomain-like_sf"/>
</dbReference>
<dbReference type="AlphaFoldDB" id="A0A942SYX4"/>
<protein>
    <submittedName>
        <fullName evidence="5">Helix-turn-helix transcriptional regulator</fullName>
    </submittedName>
</protein>
<comment type="caution">
    <text evidence="5">The sequence shown here is derived from an EMBL/GenBank/DDBJ whole genome shotgun (WGS) entry which is preliminary data.</text>
</comment>
<dbReference type="EMBL" id="JAGYPE010000002">
    <property type="protein sequence ID" value="MBS4182342.1"/>
    <property type="molecule type" value="Genomic_DNA"/>
</dbReference>